<dbReference type="AlphaFoldDB" id="O23764"/>
<evidence type="ECO:0000256" key="1">
    <source>
        <dbReference type="SAM" id="MobiDB-lite"/>
    </source>
</evidence>
<dbReference type="Pfam" id="PF23403">
    <property type="entry name" value="LTI65_LTI78_N"/>
    <property type="match status" value="1"/>
</dbReference>
<organism evidence="4">
    <name type="scientific">Craterostigma plantagineum</name>
    <name type="common">Blue gem</name>
    <name type="synonym">Torenia plantagineum</name>
    <dbReference type="NCBI Taxonomy" id="4153"/>
    <lineage>
        <taxon>Eukaryota</taxon>
        <taxon>Viridiplantae</taxon>
        <taxon>Streptophyta</taxon>
        <taxon>Embryophyta</taxon>
        <taxon>Tracheophyta</taxon>
        <taxon>Spermatophyta</taxon>
        <taxon>Magnoliopsida</taxon>
        <taxon>eudicotyledons</taxon>
        <taxon>Gunneridae</taxon>
        <taxon>Pentapetalae</taxon>
        <taxon>asterids</taxon>
        <taxon>lamiids</taxon>
        <taxon>Lamiales</taxon>
        <taxon>Linderniaceae</taxon>
        <taxon>Craterostigma</taxon>
    </lineage>
</organism>
<evidence type="ECO:0000259" key="2">
    <source>
        <dbReference type="Pfam" id="PF23399"/>
    </source>
</evidence>
<name>O23764_CRAPL</name>
<dbReference type="PANTHER" id="PTHR33836:SF1">
    <property type="entry name" value="LOW-TEMPERATURE-INDUCED 65 KDA PROTEIN-RELATED"/>
    <property type="match status" value="1"/>
</dbReference>
<dbReference type="InterPro" id="IPR012418">
    <property type="entry name" value="CAP160"/>
</dbReference>
<feature type="region of interest" description="Disordered" evidence="1">
    <location>
        <begin position="364"/>
        <end position="422"/>
    </location>
</feature>
<dbReference type="InterPro" id="IPR057059">
    <property type="entry name" value="LTI65/LTI78_PGEED"/>
</dbReference>
<dbReference type="GO" id="GO:0008289">
    <property type="term" value="F:lipid binding"/>
    <property type="evidence" value="ECO:0000353"/>
    <property type="project" value="DisProt"/>
</dbReference>
<feature type="compositionally biased region" description="Basic and acidic residues" evidence="1">
    <location>
        <begin position="18"/>
        <end position="32"/>
    </location>
</feature>
<feature type="compositionally biased region" description="Basic and acidic residues" evidence="1">
    <location>
        <begin position="106"/>
        <end position="115"/>
    </location>
</feature>
<protein>
    <submittedName>
        <fullName evidence="4">CDet11-24 protein</fullName>
    </submittedName>
</protein>
<dbReference type="PANTHER" id="PTHR33836">
    <property type="entry name" value="LOW-TEMPERATURE-INDUCED 65 KDA PROTEIN-RELATED"/>
    <property type="match status" value="1"/>
</dbReference>
<gene>
    <name evidence="4" type="primary">CDet11-24</name>
</gene>
<sequence>MESQLHRPTEQEVMEGQTADHGEKKSMLAKVKEKAKKLKGSINKKHGSSQDDDADNDEEINTSPAVHGAPGTSPPPPTQGGEYGGLSERDVNIPHPLASTQANLDKPADVTDASRELQVPPPVPETTPEVSDKGLTEDLGSNAGQGVKESDVDSLTQGLKGVNYGGDDSNPLSGQEHQTISDEPKSLPGQGNDLPQSHPSSEDEPKKFDANDQPQSMPQDTITGKLSSVPAVIIDRAAAAKNVVASKLGYGGSQAQESAADAGAAQQKKPLTETAAEYKNLVAEKLTPVYEKVAGAGSTVTSKVWGSGGTTAGEQTQGGEGVVDGGGAASNKGVFTKDYLSEKLKPGDEDKALSQAIMEKLQLSKKPAVEGGAGDETKASESSPGVVGTIKGAVGSLIGGGNKSSGAESAAAADEQTQALGE</sequence>
<feature type="compositionally biased region" description="Basic and acidic residues" evidence="1">
    <location>
        <begin position="200"/>
        <end position="210"/>
    </location>
</feature>
<feature type="domain" description="LTI65/LTI78 N-terminal" evidence="3">
    <location>
        <begin position="21"/>
        <end position="70"/>
    </location>
</feature>
<evidence type="ECO:0000259" key="3">
    <source>
        <dbReference type="Pfam" id="PF23403"/>
    </source>
</evidence>
<dbReference type="GO" id="GO:0009737">
    <property type="term" value="P:response to abscisic acid"/>
    <property type="evidence" value="ECO:0007669"/>
    <property type="project" value="InterPro"/>
</dbReference>
<evidence type="ECO:0000313" key="4">
    <source>
        <dbReference type="EMBL" id="CAA05780.1"/>
    </source>
</evidence>
<dbReference type="DisProt" id="DP01071"/>
<feature type="compositionally biased region" description="Gly residues" evidence="1">
    <location>
        <begin position="306"/>
        <end position="328"/>
    </location>
</feature>
<dbReference type="Pfam" id="PF07918">
    <property type="entry name" value="CAP160"/>
    <property type="match status" value="1"/>
</dbReference>
<reference evidence="4" key="1">
    <citation type="journal article" date="1998" name="Planta">
        <title>Gene structure and expression analysis of the drought- and abscisic acid-responsive CDeT11-24 gene family from the resurrection plant Craterostigma plantagineum Hochst.</title>
        <authorList>
            <person name="Velasco R."/>
            <person name="Salamini F."/>
            <person name="Bartels D."/>
        </authorList>
    </citation>
    <scope>NUCLEOTIDE SEQUENCE</scope>
</reference>
<dbReference type="GO" id="GO:0036094">
    <property type="term" value="F:small molecule binding"/>
    <property type="evidence" value="ECO:0000269"/>
    <property type="project" value="DisProt"/>
</dbReference>
<feature type="region of interest" description="Disordered" evidence="1">
    <location>
        <begin position="301"/>
        <end position="331"/>
    </location>
</feature>
<dbReference type="GO" id="GO:0044183">
    <property type="term" value="F:protein folding chaperone"/>
    <property type="evidence" value="ECO:0000314"/>
    <property type="project" value="DisProt"/>
</dbReference>
<feature type="compositionally biased region" description="Basic residues" evidence="1">
    <location>
        <begin position="33"/>
        <end position="47"/>
    </location>
</feature>
<feature type="domain" description="LTI65/LTI78 PGEED repeat" evidence="2">
    <location>
        <begin position="332"/>
        <end position="361"/>
    </location>
</feature>
<dbReference type="EMBL" id="AJ002974">
    <property type="protein sequence ID" value="CAA05780.1"/>
    <property type="molecule type" value="Genomic_DNA"/>
</dbReference>
<dbReference type="PIR" id="T09742">
    <property type="entry name" value="T09742"/>
</dbReference>
<proteinExistence type="predicted"/>
<feature type="compositionally biased region" description="Acidic residues" evidence="1">
    <location>
        <begin position="50"/>
        <end position="60"/>
    </location>
</feature>
<feature type="compositionally biased region" description="Low complexity" evidence="1">
    <location>
        <begin position="404"/>
        <end position="413"/>
    </location>
</feature>
<accession>O23764</accession>
<dbReference type="GO" id="GO:0006950">
    <property type="term" value="P:response to stress"/>
    <property type="evidence" value="ECO:0007669"/>
    <property type="project" value="TreeGrafter"/>
</dbReference>
<feature type="compositionally biased region" description="Basic and acidic residues" evidence="1">
    <location>
        <begin position="1"/>
        <end position="10"/>
    </location>
</feature>
<feature type="compositionally biased region" description="Polar residues" evidence="1">
    <location>
        <begin position="212"/>
        <end position="224"/>
    </location>
</feature>
<dbReference type="InterPro" id="IPR037491">
    <property type="entry name" value="LTI78/LTI65"/>
</dbReference>
<dbReference type="Pfam" id="PF23399">
    <property type="entry name" value="LTI65_PGEED"/>
    <property type="match status" value="1"/>
</dbReference>
<feature type="region of interest" description="Disordered" evidence="1">
    <location>
        <begin position="1"/>
        <end position="224"/>
    </location>
</feature>
<dbReference type="InterPro" id="IPR056605">
    <property type="entry name" value="LTI65_LTI78_N"/>
</dbReference>